<dbReference type="PROSITE" id="PS50893">
    <property type="entry name" value="ABC_TRANSPORTER_2"/>
    <property type="match status" value="1"/>
</dbReference>
<evidence type="ECO:0000256" key="7">
    <source>
        <dbReference type="ARBA" id="ARBA00023136"/>
    </source>
</evidence>
<evidence type="ECO:0000313" key="9">
    <source>
        <dbReference type="EMBL" id="PTM58186.1"/>
    </source>
</evidence>
<evidence type="ECO:0000256" key="6">
    <source>
        <dbReference type="ARBA" id="ARBA00022840"/>
    </source>
</evidence>
<dbReference type="InterPro" id="IPR003593">
    <property type="entry name" value="AAA+_ATPase"/>
</dbReference>
<accession>A0A2T4Z8G8</accession>
<dbReference type="PROSITE" id="PS00211">
    <property type="entry name" value="ABC_TRANSPORTER_1"/>
    <property type="match status" value="1"/>
</dbReference>
<evidence type="ECO:0000256" key="5">
    <source>
        <dbReference type="ARBA" id="ARBA00022741"/>
    </source>
</evidence>
<keyword evidence="5" id="KW-0547">Nucleotide-binding</keyword>
<organism evidence="9 10">
    <name type="scientific">Desmospora activa DSM 45169</name>
    <dbReference type="NCBI Taxonomy" id="1121389"/>
    <lineage>
        <taxon>Bacteria</taxon>
        <taxon>Bacillati</taxon>
        <taxon>Bacillota</taxon>
        <taxon>Bacilli</taxon>
        <taxon>Bacillales</taxon>
        <taxon>Thermoactinomycetaceae</taxon>
        <taxon>Desmospora</taxon>
    </lineage>
</organism>
<feature type="domain" description="ABC transporter" evidence="8">
    <location>
        <begin position="5"/>
        <end position="256"/>
    </location>
</feature>
<dbReference type="NCBIfam" id="TIGR01727">
    <property type="entry name" value="oligo_HPY"/>
    <property type="match status" value="1"/>
</dbReference>
<dbReference type="PANTHER" id="PTHR43297:SF2">
    <property type="entry name" value="DIPEPTIDE TRANSPORT ATP-BINDING PROTEIN DPPD"/>
    <property type="match status" value="1"/>
</dbReference>
<dbReference type="GO" id="GO:0005886">
    <property type="term" value="C:plasma membrane"/>
    <property type="evidence" value="ECO:0007669"/>
    <property type="project" value="UniProtKB-SubCell"/>
</dbReference>
<dbReference type="GO" id="GO:0016887">
    <property type="term" value="F:ATP hydrolysis activity"/>
    <property type="evidence" value="ECO:0007669"/>
    <property type="project" value="InterPro"/>
</dbReference>
<keyword evidence="3" id="KW-0813">Transport</keyword>
<dbReference type="Gene3D" id="3.40.50.300">
    <property type="entry name" value="P-loop containing nucleotide triphosphate hydrolases"/>
    <property type="match status" value="1"/>
</dbReference>
<dbReference type="GO" id="GO:0015833">
    <property type="term" value="P:peptide transport"/>
    <property type="evidence" value="ECO:0007669"/>
    <property type="project" value="InterPro"/>
</dbReference>
<dbReference type="InterPro" id="IPR013563">
    <property type="entry name" value="Oligopep_ABC_C"/>
</dbReference>
<dbReference type="SMART" id="SM00382">
    <property type="entry name" value="AAA"/>
    <property type="match status" value="1"/>
</dbReference>
<reference evidence="9 10" key="1">
    <citation type="submission" date="2018-04" db="EMBL/GenBank/DDBJ databases">
        <title>Genomic Encyclopedia of Archaeal and Bacterial Type Strains, Phase II (KMG-II): from individual species to whole genera.</title>
        <authorList>
            <person name="Goeker M."/>
        </authorList>
    </citation>
    <scope>NUCLEOTIDE SEQUENCE [LARGE SCALE GENOMIC DNA]</scope>
    <source>
        <strain evidence="9 10">DSM 45169</strain>
    </source>
</reference>
<dbReference type="FunFam" id="3.40.50.300:FF:000016">
    <property type="entry name" value="Oligopeptide ABC transporter ATP-binding component"/>
    <property type="match status" value="1"/>
</dbReference>
<name>A0A2T4Z8G8_9BACL</name>
<evidence type="ECO:0000256" key="3">
    <source>
        <dbReference type="ARBA" id="ARBA00022448"/>
    </source>
</evidence>
<dbReference type="RefSeq" id="WP_107725020.1">
    <property type="nucleotide sequence ID" value="NZ_PZZP01000001.1"/>
</dbReference>
<dbReference type="SUPFAM" id="SSF52540">
    <property type="entry name" value="P-loop containing nucleoside triphosphate hydrolases"/>
    <property type="match status" value="1"/>
</dbReference>
<evidence type="ECO:0000256" key="1">
    <source>
        <dbReference type="ARBA" id="ARBA00004202"/>
    </source>
</evidence>
<evidence type="ECO:0000259" key="8">
    <source>
        <dbReference type="PROSITE" id="PS50893"/>
    </source>
</evidence>
<proteinExistence type="inferred from homology"/>
<dbReference type="GO" id="GO:0005524">
    <property type="term" value="F:ATP binding"/>
    <property type="evidence" value="ECO:0007669"/>
    <property type="project" value="UniProtKB-KW"/>
</dbReference>
<comment type="subcellular location">
    <subcellularLocation>
        <location evidence="1">Cell membrane</location>
        <topology evidence="1">Peripheral membrane protein</topology>
    </subcellularLocation>
</comment>
<dbReference type="Pfam" id="PF08352">
    <property type="entry name" value="oligo_HPY"/>
    <property type="match status" value="1"/>
</dbReference>
<dbReference type="Pfam" id="PF00005">
    <property type="entry name" value="ABC_tran"/>
    <property type="match status" value="1"/>
</dbReference>
<comment type="caution">
    <text evidence="9">The sequence shown here is derived from an EMBL/GenBank/DDBJ whole genome shotgun (WGS) entry which is preliminary data.</text>
</comment>
<evidence type="ECO:0000256" key="2">
    <source>
        <dbReference type="ARBA" id="ARBA00005417"/>
    </source>
</evidence>
<evidence type="ECO:0000313" key="10">
    <source>
        <dbReference type="Proteomes" id="UP000241639"/>
    </source>
</evidence>
<dbReference type="InterPro" id="IPR017871">
    <property type="entry name" value="ABC_transporter-like_CS"/>
</dbReference>
<keyword evidence="6 9" id="KW-0067">ATP-binding</keyword>
<dbReference type="InterPro" id="IPR050388">
    <property type="entry name" value="ABC_Ni/Peptide_Import"/>
</dbReference>
<keyword evidence="10" id="KW-1185">Reference proteome</keyword>
<dbReference type="Proteomes" id="UP000241639">
    <property type="component" value="Unassembled WGS sequence"/>
</dbReference>
<dbReference type="EMBL" id="PZZP01000001">
    <property type="protein sequence ID" value="PTM58186.1"/>
    <property type="molecule type" value="Genomic_DNA"/>
</dbReference>
<dbReference type="PANTHER" id="PTHR43297">
    <property type="entry name" value="OLIGOPEPTIDE TRANSPORT ATP-BINDING PROTEIN APPD"/>
    <property type="match status" value="1"/>
</dbReference>
<comment type="similarity">
    <text evidence="2">Belongs to the ABC transporter superfamily.</text>
</comment>
<keyword evidence="4" id="KW-1003">Cell membrane</keyword>
<dbReference type="InterPro" id="IPR003439">
    <property type="entry name" value="ABC_transporter-like_ATP-bd"/>
</dbReference>
<evidence type="ECO:0000256" key="4">
    <source>
        <dbReference type="ARBA" id="ARBA00022475"/>
    </source>
</evidence>
<protein>
    <submittedName>
        <fullName evidence="9">Oligopeptide transport system ATP-binding protein</fullName>
    </submittedName>
</protein>
<gene>
    <name evidence="9" type="ORF">C8J48_0764</name>
</gene>
<sequence length="340" mass="37807">MESILEIKNLKVTFHTHAGPVHAVRGVNLKVGKGEALAIVGESGSGKSVTAQAILRLIPSPPGQMEEGEILFAGRDLARVSEWEMFRIRGSEIGMVFQDPMTSLNPTMTVGKQIMEGLMWHQQLTREDARQKAVEMLRLVGIPTPEKRVNQFPHEFSGGMRQRAMIAIALSCNPKVLIADEPTTALDVTIQAQILELMKELQEKTETAIILITHDLGVVAEMAQQVAVMYGGKVVESGRVEEIFHHSRHPYTWGLMASMPRLDWKREEELTPIPGSPPDLFDPPLGCPFADRCPHAMHICHDEMPEVYSVSEDHQVACWLEHPQATPVSQTPQVQIRARG</sequence>
<dbReference type="InterPro" id="IPR027417">
    <property type="entry name" value="P-loop_NTPase"/>
</dbReference>
<dbReference type="OrthoDB" id="9802264at2"/>
<dbReference type="AlphaFoldDB" id="A0A2T4Z8G8"/>
<keyword evidence="7" id="KW-0472">Membrane</keyword>
<dbReference type="CDD" id="cd03257">
    <property type="entry name" value="ABC_NikE_OppD_transporters"/>
    <property type="match status" value="1"/>
</dbReference>